<feature type="compositionally biased region" description="Polar residues" evidence="1">
    <location>
        <begin position="19"/>
        <end position="48"/>
    </location>
</feature>
<reference evidence="2 3" key="1">
    <citation type="submission" date="2017-06" db="EMBL/GenBank/DDBJ databases">
        <title>Comparative genomic analysis of Ambrosia Fusariam Clade fungi.</title>
        <authorList>
            <person name="Stajich J.E."/>
            <person name="Carrillo J."/>
            <person name="Kijimoto T."/>
            <person name="Eskalen A."/>
            <person name="O'Donnell K."/>
            <person name="Kasson M."/>
        </authorList>
    </citation>
    <scope>NUCLEOTIDE SEQUENCE [LARGE SCALE GENOMIC DNA]</scope>
    <source>
        <strain evidence="2 3">UCR1854</strain>
    </source>
</reference>
<comment type="caution">
    <text evidence="2">The sequence shown here is derived from an EMBL/GenBank/DDBJ whole genome shotgun (WGS) entry which is preliminary data.</text>
</comment>
<keyword evidence="3" id="KW-1185">Reference proteome</keyword>
<accession>A0A430M1C5</accession>
<evidence type="ECO:0000313" key="3">
    <source>
        <dbReference type="Proteomes" id="UP000287124"/>
    </source>
</evidence>
<protein>
    <submittedName>
        <fullName evidence="2">Uncharacterized protein</fullName>
    </submittedName>
</protein>
<dbReference type="AlphaFoldDB" id="A0A430M1C5"/>
<gene>
    <name evidence="2" type="ORF">BHE90_003740</name>
</gene>
<sequence>MSYPNTRLWAKQQRDQNESPHNQGSSSSVTGKATTGGSANLTPSWSSRDQGRDGQETKGNIRPPNFQAHQRRSSETLDHDQGSLGNQKRFPKSLHSQQYPIKPLDH</sequence>
<feature type="region of interest" description="Disordered" evidence="1">
    <location>
        <begin position="1"/>
        <end position="106"/>
    </location>
</feature>
<dbReference type="Proteomes" id="UP000287124">
    <property type="component" value="Unassembled WGS sequence"/>
</dbReference>
<proteinExistence type="predicted"/>
<feature type="compositionally biased region" description="Basic and acidic residues" evidence="1">
    <location>
        <begin position="72"/>
        <end position="81"/>
    </location>
</feature>
<evidence type="ECO:0000256" key="1">
    <source>
        <dbReference type="SAM" id="MobiDB-lite"/>
    </source>
</evidence>
<dbReference type="EMBL" id="MIKF01000036">
    <property type="protein sequence ID" value="RTE81714.1"/>
    <property type="molecule type" value="Genomic_DNA"/>
</dbReference>
<organism evidence="2 3">
    <name type="scientific">Fusarium euwallaceae</name>
    <dbReference type="NCBI Taxonomy" id="1147111"/>
    <lineage>
        <taxon>Eukaryota</taxon>
        <taxon>Fungi</taxon>
        <taxon>Dikarya</taxon>
        <taxon>Ascomycota</taxon>
        <taxon>Pezizomycotina</taxon>
        <taxon>Sordariomycetes</taxon>
        <taxon>Hypocreomycetidae</taxon>
        <taxon>Hypocreales</taxon>
        <taxon>Nectriaceae</taxon>
        <taxon>Fusarium</taxon>
        <taxon>Fusarium solani species complex</taxon>
    </lineage>
</organism>
<evidence type="ECO:0000313" key="2">
    <source>
        <dbReference type="EMBL" id="RTE81714.1"/>
    </source>
</evidence>
<name>A0A430M1C5_9HYPO</name>